<comment type="cofactor">
    <cofactor evidence="13">
        <name>heme</name>
        <dbReference type="ChEBI" id="CHEBI:30413"/>
    </cofactor>
    <text evidence="13">Binds 4 heme groups per subunit.</text>
</comment>
<evidence type="ECO:0000256" key="7">
    <source>
        <dbReference type="ARBA" id="ARBA00022723"/>
    </source>
</evidence>
<organism evidence="17 18">
    <name type="scientific">Halochromatium salexigens</name>
    <name type="common">Chromatium salexigens</name>
    <dbReference type="NCBI Taxonomy" id="49447"/>
    <lineage>
        <taxon>Bacteria</taxon>
        <taxon>Pseudomonadati</taxon>
        <taxon>Pseudomonadota</taxon>
        <taxon>Gammaproteobacteria</taxon>
        <taxon>Chromatiales</taxon>
        <taxon>Chromatiaceae</taxon>
        <taxon>Halochromatium</taxon>
    </lineage>
</organism>
<feature type="binding site" description="covalent" evidence="13">
    <location>
        <position position="54"/>
    </location>
    <ligand>
        <name>heme</name>
        <dbReference type="ChEBI" id="CHEBI:30413"/>
        <label>1</label>
    </ligand>
</feature>
<protein>
    <recommendedName>
        <fullName evidence="12">Cytochrome c-type protein</fullName>
    </recommendedName>
</protein>
<keyword evidence="18" id="KW-1185">Reference proteome</keyword>
<feature type="binding site" description="axial binding residue" evidence="14">
    <location>
        <position position="144"/>
    </location>
    <ligand>
        <name>heme</name>
        <dbReference type="ChEBI" id="CHEBI:30413"/>
        <label>3</label>
    </ligand>
    <ligandPart>
        <name>Fe</name>
        <dbReference type="ChEBI" id="CHEBI:18248"/>
    </ligandPart>
</feature>
<feature type="binding site" evidence="13">
    <location>
        <position position="102"/>
    </location>
    <ligand>
        <name>a menaquinol</name>
        <dbReference type="ChEBI" id="CHEBI:18151"/>
    </ligand>
</feature>
<dbReference type="InterPro" id="IPR051174">
    <property type="entry name" value="Cytochrome_c-type_ET"/>
</dbReference>
<dbReference type="Gene3D" id="1.10.3820.10">
    <property type="entry name" value="Di-heme elbow motif domain"/>
    <property type="match status" value="1"/>
</dbReference>
<feature type="binding site" description="axial binding residue" evidence="14">
    <location>
        <position position="181"/>
    </location>
    <ligand>
        <name>heme</name>
        <dbReference type="ChEBI" id="CHEBI:30413"/>
        <label>2</label>
    </ligand>
    <ligandPart>
        <name>Fe</name>
        <dbReference type="ChEBI" id="CHEBI:18248"/>
    </ligandPart>
</feature>
<dbReference type="FunFam" id="1.10.3820.10:FF:000001">
    <property type="entry name" value="Cytochrome c-type protein"/>
    <property type="match status" value="1"/>
</dbReference>
<dbReference type="GO" id="GO:0005886">
    <property type="term" value="C:plasma membrane"/>
    <property type="evidence" value="ECO:0007669"/>
    <property type="project" value="UniProtKB-SubCell"/>
</dbReference>
<evidence type="ECO:0000256" key="10">
    <source>
        <dbReference type="ARBA" id="ARBA00023004"/>
    </source>
</evidence>
<dbReference type="SUPFAM" id="SSF48695">
    <property type="entry name" value="Multiheme cytochromes"/>
    <property type="match status" value="1"/>
</dbReference>
<sequence>MPTPKRQDEAKPKQRGRRIGILLVSVLFLAGIGFTALFNTGLAYTNEMEFCVSCHTMQTVYEEYQESLHFRNQSGVQATCSDCHVPKPFIPKLVTKIIAAKDVYHEILGTIDTEEKFEAHRWDMASRVWAKMERTDSRECRACHKFNSMDLSEQGRTARRRHASAEERGQTCIECHKGIVHYQPLKPRDD</sequence>
<dbReference type="PIRSF" id="PIRSF000013">
    <property type="entry name" value="4_hem_cytochrm_NapC"/>
    <property type="match status" value="1"/>
</dbReference>
<dbReference type="PANTHER" id="PTHR30333">
    <property type="entry name" value="CYTOCHROME C-TYPE PROTEIN"/>
    <property type="match status" value="1"/>
</dbReference>
<keyword evidence="9 15" id="KW-1133">Transmembrane helix</keyword>
<reference evidence="17" key="1">
    <citation type="submission" date="2017-05" db="EMBL/GenBank/DDBJ databases">
        <authorList>
            <person name="Imhoff J.F."/>
            <person name="Rahn T."/>
            <person name="Kuenzel S."/>
            <person name="Neulinger S.C."/>
        </authorList>
    </citation>
    <scope>NUCLEOTIDE SEQUENCE</scope>
    <source>
        <strain evidence="17">DSM 4395</strain>
    </source>
</reference>
<evidence type="ECO:0000256" key="8">
    <source>
        <dbReference type="ARBA" id="ARBA00022982"/>
    </source>
</evidence>
<feature type="binding site" description="covalent" evidence="13">
    <location>
        <position position="140"/>
    </location>
    <ligand>
        <name>heme</name>
        <dbReference type="ChEBI" id="CHEBI:30413"/>
        <label>3</label>
    </ligand>
</feature>
<feature type="binding site" description="covalent" evidence="13">
    <location>
        <position position="80"/>
    </location>
    <ligand>
        <name>heme</name>
        <dbReference type="ChEBI" id="CHEBI:30413"/>
        <label>2</label>
    </ligand>
</feature>
<evidence type="ECO:0000313" key="18">
    <source>
        <dbReference type="Proteomes" id="UP001296967"/>
    </source>
</evidence>
<feature type="binding site" description="axial binding residue" evidence="14">
    <location>
        <position position="57"/>
    </location>
    <ligand>
        <name>heme</name>
        <dbReference type="ChEBI" id="CHEBI:30413"/>
        <label>1</label>
    </ligand>
    <ligandPart>
        <name>Fe</name>
        <dbReference type="ChEBI" id="CHEBI:18248"/>
    </ligandPart>
</feature>
<dbReference type="Pfam" id="PF03264">
    <property type="entry name" value="Cytochrom_NNT"/>
    <property type="match status" value="1"/>
</dbReference>
<evidence type="ECO:0000256" key="1">
    <source>
        <dbReference type="ARBA" id="ARBA00004162"/>
    </source>
</evidence>
<evidence type="ECO:0000256" key="5">
    <source>
        <dbReference type="ARBA" id="ARBA00022617"/>
    </source>
</evidence>
<dbReference type="InterPro" id="IPR036280">
    <property type="entry name" value="Multihaem_cyt_sf"/>
</dbReference>
<evidence type="ECO:0000256" key="11">
    <source>
        <dbReference type="ARBA" id="ARBA00023136"/>
    </source>
</evidence>
<evidence type="ECO:0000256" key="2">
    <source>
        <dbReference type="ARBA" id="ARBA00007395"/>
    </source>
</evidence>
<feature type="binding site" description="covalent" evidence="13">
    <location>
        <position position="172"/>
    </location>
    <ligand>
        <name>heme</name>
        <dbReference type="ChEBI" id="CHEBI:30413"/>
        <label>4</label>
    </ligand>
</feature>
<dbReference type="GO" id="GO:0009055">
    <property type="term" value="F:electron transfer activity"/>
    <property type="evidence" value="ECO:0007669"/>
    <property type="project" value="TreeGrafter"/>
</dbReference>
<feature type="domain" description="NapC/NirT cytochrome c N-terminal" evidence="16">
    <location>
        <begin position="20"/>
        <end position="184"/>
    </location>
</feature>
<evidence type="ECO:0000313" key="17">
    <source>
        <dbReference type="EMBL" id="MBK5929153.1"/>
    </source>
</evidence>
<evidence type="ECO:0000256" key="14">
    <source>
        <dbReference type="PIRSR" id="PIRSR000013-2"/>
    </source>
</evidence>
<dbReference type="InterPro" id="IPR005126">
    <property type="entry name" value="NapC/NirT_cyt_c_N"/>
</dbReference>
<comment type="caution">
    <text evidence="17">The sequence shown here is derived from an EMBL/GenBank/DDBJ whole genome shotgun (WGS) entry which is preliminary data.</text>
</comment>
<keyword evidence="6 15" id="KW-0812">Transmembrane</keyword>
<proteinExistence type="inferred from homology"/>
<dbReference type="InterPro" id="IPR024717">
    <property type="entry name" value="NapC/NirT/NrfH"/>
</dbReference>
<comment type="similarity">
    <text evidence="2">Belongs to the NapC/NirT/NrfH family.</text>
</comment>
<dbReference type="AlphaFoldDB" id="A0AAJ0UD04"/>
<dbReference type="Proteomes" id="UP001296967">
    <property type="component" value="Unassembled WGS sequence"/>
</dbReference>
<feature type="transmembrane region" description="Helical" evidence="15">
    <location>
        <begin position="21"/>
        <end position="44"/>
    </location>
</feature>
<feature type="binding site" description="covalent" evidence="13">
    <location>
        <position position="143"/>
    </location>
    <ligand>
        <name>heme</name>
        <dbReference type="ChEBI" id="CHEBI:30413"/>
        <label>3</label>
    </ligand>
</feature>
<evidence type="ECO:0000256" key="12">
    <source>
        <dbReference type="PIRNR" id="PIRNR000013"/>
    </source>
</evidence>
<dbReference type="GO" id="GO:0020037">
    <property type="term" value="F:heme binding"/>
    <property type="evidence" value="ECO:0007669"/>
    <property type="project" value="InterPro"/>
</dbReference>
<dbReference type="EMBL" id="NHSF01000008">
    <property type="protein sequence ID" value="MBK5929153.1"/>
    <property type="molecule type" value="Genomic_DNA"/>
</dbReference>
<evidence type="ECO:0000256" key="9">
    <source>
        <dbReference type="ARBA" id="ARBA00022989"/>
    </source>
</evidence>
<keyword evidence="10 12" id="KW-0408">Iron</keyword>
<keyword evidence="7 12" id="KW-0479">Metal-binding</keyword>
<feature type="binding site" description="covalent" evidence="13">
    <location>
        <position position="175"/>
    </location>
    <ligand>
        <name>heme</name>
        <dbReference type="ChEBI" id="CHEBI:30413"/>
        <label>4</label>
    </ligand>
</feature>
<evidence type="ECO:0000259" key="16">
    <source>
        <dbReference type="Pfam" id="PF03264"/>
    </source>
</evidence>
<keyword evidence="5 12" id="KW-0349">Heme</keyword>
<dbReference type="GO" id="GO:0019333">
    <property type="term" value="P:denitrification pathway"/>
    <property type="evidence" value="ECO:0007669"/>
    <property type="project" value="InterPro"/>
</dbReference>
<dbReference type="InterPro" id="IPR038266">
    <property type="entry name" value="NapC/NirT_cytc_sf"/>
</dbReference>
<accession>A0AAJ0UD04</accession>
<feature type="binding site" description="covalent" evidence="13">
    <location>
        <position position="51"/>
    </location>
    <ligand>
        <name>heme</name>
        <dbReference type="ChEBI" id="CHEBI:30413"/>
        <label>1</label>
    </ligand>
</feature>
<comment type="subcellular location">
    <subcellularLocation>
        <location evidence="1">Cell membrane</location>
        <topology evidence="1">Single-pass membrane protein</topology>
    </subcellularLocation>
</comment>
<name>A0AAJ0UD04_HALSE</name>
<dbReference type="GO" id="GO:0046872">
    <property type="term" value="F:metal ion binding"/>
    <property type="evidence" value="ECO:0007669"/>
    <property type="project" value="UniProtKB-KW"/>
</dbReference>
<keyword evidence="3 12" id="KW-0813">Transport</keyword>
<evidence type="ECO:0000256" key="3">
    <source>
        <dbReference type="ARBA" id="ARBA00022448"/>
    </source>
</evidence>
<comment type="PTM">
    <text evidence="12">Binds 4 heme groups per subunit.</text>
</comment>
<dbReference type="PANTHER" id="PTHR30333:SF3">
    <property type="entry name" value="CYTOCHROME C-TYPE PROTEIN TORY"/>
    <property type="match status" value="1"/>
</dbReference>
<evidence type="ECO:0000256" key="13">
    <source>
        <dbReference type="PIRSR" id="PIRSR000013-1"/>
    </source>
</evidence>
<keyword evidence="4" id="KW-1003">Cell membrane</keyword>
<dbReference type="RefSeq" id="WP_201243336.1">
    <property type="nucleotide sequence ID" value="NZ_NHSF01000008.1"/>
</dbReference>
<feature type="binding site" description="axial binding residue" evidence="14">
    <location>
        <position position="102"/>
    </location>
    <ligand>
        <name>heme</name>
        <dbReference type="ChEBI" id="CHEBI:30413"/>
        <label>1</label>
    </ligand>
    <ligandPart>
        <name>Fe</name>
        <dbReference type="ChEBI" id="CHEBI:18248"/>
    </ligandPart>
</feature>
<feature type="binding site" description="covalent" evidence="13">
    <location>
        <position position="83"/>
    </location>
    <ligand>
        <name>heme</name>
        <dbReference type="ChEBI" id="CHEBI:30413"/>
        <label>2</label>
    </ligand>
</feature>
<keyword evidence="11 15" id="KW-0472">Membrane</keyword>
<evidence type="ECO:0000256" key="6">
    <source>
        <dbReference type="ARBA" id="ARBA00022692"/>
    </source>
</evidence>
<evidence type="ECO:0000256" key="15">
    <source>
        <dbReference type="SAM" id="Phobius"/>
    </source>
</evidence>
<evidence type="ECO:0000256" key="4">
    <source>
        <dbReference type="ARBA" id="ARBA00022475"/>
    </source>
</evidence>
<keyword evidence="8 12" id="KW-0249">Electron transport</keyword>
<reference evidence="17" key="2">
    <citation type="journal article" date="2020" name="Microorganisms">
        <title>Osmotic Adaptation and Compatible Solute Biosynthesis of Phototrophic Bacteria as Revealed from Genome Analyses.</title>
        <authorList>
            <person name="Imhoff J.F."/>
            <person name="Rahn T."/>
            <person name="Kunzel S."/>
            <person name="Keller A."/>
            <person name="Neulinger S.C."/>
        </authorList>
    </citation>
    <scope>NUCLEOTIDE SEQUENCE</scope>
    <source>
        <strain evidence="17">DSM 4395</strain>
    </source>
</reference>
<dbReference type="GO" id="GO:0009061">
    <property type="term" value="P:anaerobic respiration"/>
    <property type="evidence" value="ECO:0007669"/>
    <property type="project" value="TreeGrafter"/>
</dbReference>
<feature type="binding site" description="axial binding residue" evidence="14">
    <location>
        <position position="176"/>
    </location>
    <ligand>
        <name>heme</name>
        <dbReference type="ChEBI" id="CHEBI:30413"/>
        <label>4</label>
    </ligand>
    <ligandPart>
        <name>Fe</name>
        <dbReference type="ChEBI" id="CHEBI:18248"/>
    </ligandPart>
</feature>
<feature type="binding site" description="axial binding residue" evidence="14">
    <location>
        <position position="84"/>
    </location>
    <ligand>
        <name>heme</name>
        <dbReference type="ChEBI" id="CHEBI:30413"/>
        <label>2</label>
    </ligand>
    <ligandPart>
        <name>Fe</name>
        <dbReference type="ChEBI" id="CHEBI:18248"/>
    </ligandPart>
</feature>
<gene>
    <name evidence="17" type="ORF">CCR82_01030</name>
</gene>